<evidence type="ECO:0000256" key="2">
    <source>
        <dbReference type="ARBA" id="ARBA00022475"/>
    </source>
</evidence>
<feature type="transmembrane region" description="Helical" evidence="7">
    <location>
        <begin position="117"/>
        <end position="138"/>
    </location>
</feature>
<keyword evidence="6 7" id="KW-0472">Membrane</keyword>
<comment type="pathway">
    <text evidence="7">Protein modification; lipoprotein biosynthesis (diacylglyceryl transfer).</text>
</comment>
<evidence type="ECO:0000256" key="7">
    <source>
        <dbReference type="HAMAP-Rule" id="MF_01147"/>
    </source>
</evidence>
<dbReference type="GO" id="GO:0042158">
    <property type="term" value="P:lipoprotein biosynthetic process"/>
    <property type="evidence" value="ECO:0007669"/>
    <property type="project" value="UniProtKB-UniRule"/>
</dbReference>
<feature type="transmembrane region" description="Helical" evidence="7">
    <location>
        <begin position="16"/>
        <end position="33"/>
    </location>
</feature>
<feature type="transmembrane region" description="Helical" evidence="7">
    <location>
        <begin position="53"/>
        <end position="73"/>
    </location>
</feature>
<keyword evidence="4 7" id="KW-0812">Transmembrane</keyword>
<dbReference type="NCBIfam" id="TIGR00544">
    <property type="entry name" value="lgt"/>
    <property type="match status" value="1"/>
</dbReference>
<reference evidence="9" key="1">
    <citation type="submission" date="2017-05" db="EMBL/GenBank/DDBJ databases">
        <authorList>
            <person name="Macchi M."/>
            <person name="Festa S."/>
            <person name="Coppotelli B.M."/>
            <person name="Morelli I.S."/>
        </authorList>
    </citation>
    <scope>NUCLEOTIDE SEQUENCE [LARGE SCALE GENOMIC DNA]</scope>
    <source>
        <strain evidence="9">I</strain>
    </source>
</reference>
<sequence length="278" mass="30373">MDWFDPVALQIGPIAIRWYALAYIAGFILGWRYALWLTRRTALPPDRLALDDFLTWAVVGTILGGRLGYVLFYNLDEYLADPVSIFEIWHGGMSFHGGFLGVSVAIILFARSRGFSPLLLGDVVAAAAPIGLFFGRIANFVNGELWGRVTDAPWGIVFPNGGSLPRHPSQLYEAGLEGLVLFLILLPLAASARIRSKPGIVLGAFIAWYGVSRFLVEFVREPDAQLGYLMGTDWFTRGQQLSIPMVLIGLAVVWWAARRPAMQPPAPAAAPTTSSPAA</sequence>
<dbReference type="GO" id="GO:0005886">
    <property type="term" value="C:plasma membrane"/>
    <property type="evidence" value="ECO:0007669"/>
    <property type="project" value="UniProtKB-SubCell"/>
</dbReference>
<feature type="transmembrane region" description="Helical" evidence="7">
    <location>
        <begin position="93"/>
        <end position="110"/>
    </location>
</feature>
<feature type="transmembrane region" description="Helical" evidence="7">
    <location>
        <begin position="174"/>
        <end position="192"/>
    </location>
</feature>
<keyword evidence="5 7" id="KW-1133">Transmembrane helix</keyword>
<dbReference type="EMBL" id="NHON01000094">
    <property type="protein sequence ID" value="OWJ62672.1"/>
    <property type="molecule type" value="Genomic_DNA"/>
</dbReference>
<dbReference type="InterPro" id="IPR001640">
    <property type="entry name" value="Lgt"/>
</dbReference>
<comment type="caution">
    <text evidence="8">The sequence shown here is derived from an EMBL/GenBank/DDBJ whole genome shotgun (WGS) entry which is preliminary data.</text>
</comment>
<comment type="similarity">
    <text evidence="1 7">Belongs to the Lgt family.</text>
</comment>
<evidence type="ECO:0000256" key="5">
    <source>
        <dbReference type="ARBA" id="ARBA00022989"/>
    </source>
</evidence>
<organism evidence="8 9">
    <name type="scientific">Inquilinus limosus</name>
    <dbReference type="NCBI Taxonomy" id="171674"/>
    <lineage>
        <taxon>Bacteria</taxon>
        <taxon>Pseudomonadati</taxon>
        <taxon>Pseudomonadota</taxon>
        <taxon>Alphaproteobacteria</taxon>
        <taxon>Rhodospirillales</taxon>
        <taxon>Rhodospirillaceae</taxon>
        <taxon>Inquilinus</taxon>
    </lineage>
</organism>
<evidence type="ECO:0000256" key="1">
    <source>
        <dbReference type="ARBA" id="ARBA00007150"/>
    </source>
</evidence>
<feature type="transmembrane region" description="Helical" evidence="7">
    <location>
        <begin position="199"/>
        <end position="219"/>
    </location>
</feature>
<keyword evidence="8" id="KW-0449">Lipoprotein</keyword>
<dbReference type="OrthoDB" id="871140at2"/>
<dbReference type="AlphaFoldDB" id="A0A211ZBM1"/>
<evidence type="ECO:0000313" key="8">
    <source>
        <dbReference type="EMBL" id="OWJ62672.1"/>
    </source>
</evidence>
<evidence type="ECO:0000256" key="4">
    <source>
        <dbReference type="ARBA" id="ARBA00022692"/>
    </source>
</evidence>
<evidence type="ECO:0000256" key="3">
    <source>
        <dbReference type="ARBA" id="ARBA00022679"/>
    </source>
</evidence>
<keyword evidence="9" id="KW-1185">Reference proteome</keyword>
<gene>
    <name evidence="7" type="primary">lgt</name>
    <name evidence="8" type="ORF">BWR60_30090</name>
</gene>
<proteinExistence type="inferred from homology"/>
<protein>
    <recommendedName>
        <fullName evidence="7">Phosphatidylglycerol--prolipoprotein diacylglyceryl transferase</fullName>
        <ecNumber evidence="7">2.5.1.145</ecNumber>
    </recommendedName>
</protein>
<dbReference type="GO" id="GO:0008961">
    <property type="term" value="F:phosphatidylglycerol-prolipoprotein diacylglyceryl transferase activity"/>
    <property type="evidence" value="ECO:0007669"/>
    <property type="project" value="UniProtKB-UniRule"/>
</dbReference>
<comment type="function">
    <text evidence="7">Catalyzes the transfer of the diacylglyceryl group from phosphatidylglycerol to the sulfhydryl group of the N-terminal cysteine of a prolipoprotein, the first step in the formation of mature lipoproteins.</text>
</comment>
<dbReference type="RefSeq" id="WP_088155980.1">
    <property type="nucleotide sequence ID" value="NZ_NHON01000094.1"/>
</dbReference>
<name>A0A211ZBM1_9PROT</name>
<dbReference type="PROSITE" id="PS01311">
    <property type="entry name" value="LGT"/>
    <property type="match status" value="1"/>
</dbReference>
<dbReference type="Proteomes" id="UP000196655">
    <property type="component" value="Unassembled WGS sequence"/>
</dbReference>
<accession>A0A211ZBM1</accession>
<comment type="catalytic activity">
    <reaction evidence="7">
        <text>L-cysteinyl-[prolipoprotein] + a 1,2-diacyl-sn-glycero-3-phospho-(1'-sn-glycerol) = an S-1,2-diacyl-sn-glyceryl-L-cysteinyl-[prolipoprotein] + sn-glycerol 1-phosphate + H(+)</text>
        <dbReference type="Rhea" id="RHEA:56712"/>
        <dbReference type="Rhea" id="RHEA-COMP:14679"/>
        <dbReference type="Rhea" id="RHEA-COMP:14680"/>
        <dbReference type="ChEBI" id="CHEBI:15378"/>
        <dbReference type="ChEBI" id="CHEBI:29950"/>
        <dbReference type="ChEBI" id="CHEBI:57685"/>
        <dbReference type="ChEBI" id="CHEBI:64716"/>
        <dbReference type="ChEBI" id="CHEBI:140658"/>
        <dbReference type="EC" id="2.5.1.145"/>
    </reaction>
</comment>
<dbReference type="Pfam" id="PF01790">
    <property type="entry name" value="LGT"/>
    <property type="match status" value="1"/>
</dbReference>
<dbReference type="PANTHER" id="PTHR30589:SF0">
    <property type="entry name" value="PHOSPHATIDYLGLYCEROL--PROLIPOPROTEIN DIACYLGLYCERYL TRANSFERASE"/>
    <property type="match status" value="1"/>
</dbReference>
<dbReference type="HAMAP" id="MF_01147">
    <property type="entry name" value="Lgt"/>
    <property type="match status" value="1"/>
</dbReference>
<feature type="binding site" evidence="7">
    <location>
        <position position="136"/>
    </location>
    <ligand>
        <name>a 1,2-diacyl-sn-glycero-3-phospho-(1'-sn-glycerol)</name>
        <dbReference type="ChEBI" id="CHEBI:64716"/>
    </ligand>
</feature>
<keyword evidence="3 7" id="KW-0808">Transferase</keyword>
<keyword evidence="2 7" id="KW-1003">Cell membrane</keyword>
<dbReference type="PANTHER" id="PTHR30589">
    <property type="entry name" value="PROLIPOPROTEIN DIACYLGLYCERYL TRANSFERASE"/>
    <property type="match status" value="1"/>
</dbReference>
<evidence type="ECO:0000313" key="9">
    <source>
        <dbReference type="Proteomes" id="UP000196655"/>
    </source>
</evidence>
<evidence type="ECO:0000256" key="6">
    <source>
        <dbReference type="ARBA" id="ARBA00023136"/>
    </source>
</evidence>
<comment type="subcellular location">
    <subcellularLocation>
        <location evidence="7">Cell membrane</location>
        <topology evidence="7">Multi-pass membrane protein</topology>
    </subcellularLocation>
</comment>
<dbReference type="STRING" id="1122125.GCA_000423185_02879"/>
<feature type="transmembrane region" description="Helical" evidence="7">
    <location>
        <begin position="239"/>
        <end position="257"/>
    </location>
</feature>
<dbReference type="EC" id="2.5.1.145" evidence="7"/>
<dbReference type="UniPathway" id="UPA00664"/>